<dbReference type="Pfam" id="PF08753">
    <property type="entry name" value="NikR_C"/>
    <property type="match status" value="1"/>
</dbReference>
<dbReference type="GO" id="GO:0003677">
    <property type="term" value="F:DNA binding"/>
    <property type="evidence" value="ECO:0007669"/>
    <property type="project" value="UniProtKB-KW"/>
</dbReference>
<dbReference type="NCBIfam" id="NF003381">
    <property type="entry name" value="PRK04460.1"/>
    <property type="match status" value="1"/>
</dbReference>
<dbReference type="PANTHER" id="PTHR34719:SF2">
    <property type="entry name" value="NICKEL-RESPONSIVE REGULATOR"/>
    <property type="match status" value="1"/>
</dbReference>
<dbReference type="AlphaFoldDB" id="A0A7Z8KNQ9"/>
<dbReference type="PANTHER" id="PTHR34719">
    <property type="entry name" value="NICKEL-RESPONSIVE REGULATOR"/>
    <property type="match status" value="1"/>
</dbReference>
<keyword evidence="4" id="KW-0533">Nickel</keyword>
<dbReference type="InterPro" id="IPR022988">
    <property type="entry name" value="Ni_resp_reg_NikR"/>
</dbReference>
<proteinExistence type="inferred from homology"/>
<evidence type="ECO:0000256" key="7">
    <source>
        <dbReference type="ARBA" id="ARBA00023125"/>
    </source>
</evidence>
<dbReference type="OrthoDB" id="25654at2157"/>
<dbReference type="InterPro" id="IPR013321">
    <property type="entry name" value="Arc_rbn_hlx_hlx"/>
</dbReference>
<feature type="domain" description="Ribbon-helix-helix protein CopG" evidence="10">
    <location>
        <begin position="7"/>
        <end position="45"/>
    </location>
</feature>
<evidence type="ECO:0000313" key="12">
    <source>
        <dbReference type="EMBL" id="TQD24396.1"/>
    </source>
</evidence>
<dbReference type="GO" id="GO:0003700">
    <property type="term" value="F:DNA-binding transcription factor activity"/>
    <property type="evidence" value="ECO:0007669"/>
    <property type="project" value="UniProtKB-UniRule"/>
</dbReference>
<comment type="function">
    <text evidence="2 9">Transcriptional regulator.</text>
</comment>
<dbReference type="NCBIfam" id="NF002815">
    <property type="entry name" value="PRK02967.1"/>
    <property type="match status" value="1"/>
</dbReference>
<keyword evidence="6 9" id="KW-0805">Transcription regulation</keyword>
<dbReference type="Pfam" id="PF01402">
    <property type="entry name" value="RHH_1"/>
    <property type="match status" value="1"/>
</dbReference>
<dbReference type="InterPro" id="IPR002145">
    <property type="entry name" value="CopG"/>
</dbReference>
<evidence type="ECO:0000256" key="5">
    <source>
        <dbReference type="ARBA" id="ARBA00022723"/>
    </source>
</evidence>
<evidence type="ECO:0000256" key="3">
    <source>
        <dbReference type="ARBA" id="ARBA00008478"/>
    </source>
</evidence>
<keyword evidence="7 9" id="KW-0238">DNA-binding</keyword>
<comment type="cofactor">
    <cofactor evidence="1">
        <name>Ni(2+)</name>
        <dbReference type="ChEBI" id="CHEBI:49786"/>
    </cofactor>
</comment>
<evidence type="ECO:0000256" key="9">
    <source>
        <dbReference type="HAMAP-Rule" id="MF_00476"/>
    </source>
</evidence>
<dbReference type="CDD" id="cd22231">
    <property type="entry name" value="RHH_NikR_HicB-like"/>
    <property type="match status" value="1"/>
</dbReference>
<sequence>MESELTRIGVSMPENILTKFDTIIKDRGYSSRSEGIRDTLRTYINYHEWMNVIHGRRFATISLIYDHNKYGLTEALAEIKIDYYSIIKSSIHIHIEDNLFLEVLILDGEGEDIKMVAERAIALKGVNYVKLNTATPSENMS</sequence>
<evidence type="ECO:0000259" key="10">
    <source>
        <dbReference type="Pfam" id="PF01402"/>
    </source>
</evidence>
<evidence type="ECO:0000256" key="2">
    <source>
        <dbReference type="ARBA" id="ARBA00002339"/>
    </source>
</evidence>
<accession>A0A7Z8KNQ9</accession>
<protein>
    <recommendedName>
        <fullName evidence="9">Putative nickel-responsive regulator</fullName>
    </recommendedName>
</protein>
<dbReference type="InterPro" id="IPR010985">
    <property type="entry name" value="Ribbon_hlx_hlx"/>
</dbReference>
<dbReference type="GO" id="GO:0010045">
    <property type="term" value="P:response to nickel cation"/>
    <property type="evidence" value="ECO:0007669"/>
    <property type="project" value="InterPro"/>
</dbReference>
<dbReference type="GO" id="GO:0016151">
    <property type="term" value="F:nickel cation binding"/>
    <property type="evidence" value="ECO:0007669"/>
    <property type="project" value="UniProtKB-UniRule"/>
</dbReference>
<dbReference type="Proteomes" id="UP000319335">
    <property type="component" value="Unassembled WGS sequence"/>
</dbReference>
<keyword evidence="13" id="KW-1185">Reference proteome</keyword>
<comment type="caution">
    <text evidence="12">The sequence shown here is derived from an EMBL/GenBank/DDBJ whole genome shotgun (WGS) entry which is preliminary data.</text>
</comment>
<dbReference type="InterPro" id="IPR014864">
    <property type="entry name" value="TF_NikR_Ni-bd_C"/>
</dbReference>
<reference evidence="12 13" key="1">
    <citation type="submission" date="2019-06" db="EMBL/GenBank/DDBJ databases">
        <title>Draft genome sequence of Methanolobus vulcani B1d.</title>
        <authorList>
            <person name="Creighbaum A.J."/>
            <person name="Ticak T."/>
            <person name="Hariraju D."/>
            <person name="Arivett B.A."/>
            <person name="Ferguson D.J.Jr."/>
        </authorList>
    </citation>
    <scope>NUCLEOTIDE SEQUENCE [LARGE SCALE GENOMIC DNA]</scope>
    <source>
        <strain evidence="12 13">B1d</strain>
    </source>
</reference>
<evidence type="ECO:0000259" key="11">
    <source>
        <dbReference type="Pfam" id="PF08753"/>
    </source>
</evidence>
<dbReference type="InterPro" id="IPR050192">
    <property type="entry name" value="CopG/NikR_regulator"/>
</dbReference>
<dbReference type="Gene3D" id="3.30.70.1150">
    <property type="entry name" value="ACT-like. Chain A, domain 2"/>
    <property type="match status" value="1"/>
</dbReference>
<dbReference type="Gene3D" id="1.10.1220.10">
    <property type="entry name" value="Met repressor-like"/>
    <property type="match status" value="1"/>
</dbReference>
<comment type="caution">
    <text evidence="9">Lacks conserved residue(s) required for the propagation of feature annotation.</text>
</comment>
<feature type="domain" description="Transcription factor NikR nickel binding C-terminal" evidence="11">
    <location>
        <begin position="59"/>
        <end position="133"/>
    </location>
</feature>
<dbReference type="HAMAP" id="MF_00476">
    <property type="entry name" value="NikR"/>
    <property type="match status" value="1"/>
</dbReference>
<evidence type="ECO:0000256" key="6">
    <source>
        <dbReference type="ARBA" id="ARBA00023015"/>
    </source>
</evidence>
<dbReference type="RefSeq" id="WP_154810252.1">
    <property type="nucleotide sequence ID" value="NZ_VIAQ01000017.1"/>
</dbReference>
<keyword evidence="8 9" id="KW-0804">Transcription</keyword>
<dbReference type="InterPro" id="IPR045865">
    <property type="entry name" value="ACT-like_dom_sf"/>
</dbReference>
<name>A0A7Z8KNQ9_9EURY</name>
<keyword evidence="5" id="KW-0479">Metal-binding</keyword>
<comment type="similarity">
    <text evidence="3 9">Belongs to the transcriptional regulatory CopG/NikR family.</text>
</comment>
<dbReference type="SUPFAM" id="SSF55021">
    <property type="entry name" value="ACT-like"/>
    <property type="match status" value="1"/>
</dbReference>
<organism evidence="12 13">
    <name type="scientific">Methanolobus vulcani</name>
    <dbReference type="NCBI Taxonomy" id="38026"/>
    <lineage>
        <taxon>Archaea</taxon>
        <taxon>Methanobacteriati</taxon>
        <taxon>Methanobacteriota</taxon>
        <taxon>Stenosarchaea group</taxon>
        <taxon>Methanomicrobia</taxon>
        <taxon>Methanosarcinales</taxon>
        <taxon>Methanosarcinaceae</taxon>
        <taxon>Methanolobus</taxon>
    </lineage>
</organism>
<evidence type="ECO:0000313" key="13">
    <source>
        <dbReference type="Proteomes" id="UP000319335"/>
    </source>
</evidence>
<gene>
    <name evidence="12" type="primary">nikR</name>
    <name evidence="12" type="ORF">FKV42_10685</name>
</gene>
<dbReference type="InterPro" id="IPR027271">
    <property type="entry name" value="Acetolactate_synth/TF_NikR_C"/>
</dbReference>
<evidence type="ECO:0000256" key="1">
    <source>
        <dbReference type="ARBA" id="ARBA00001967"/>
    </source>
</evidence>
<evidence type="ECO:0000256" key="4">
    <source>
        <dbReference type="ARBA" id="ARBA00022596"/>
    </source>
</evidence>
<dbReference type="EMBL" id="VIAQ01000017">
    <property type="protein sequence ID" value="TQD24396.1"/>
    <property type="molecule type" value="Genomic_DNA"/>
</dbReference>
<evidence type="ECO:0000256" key="8">
    <source>
        <dbReference type="ARBA" id="ARBA00023163"/>
    </source>
</evidence>
<dbReference type="SUPFAM" id="SSF47598">
    <property type="entry name" value="Ribbon-helix-helix"/>
    <property type="match status" value="1"/>
</dbReference>
<dbReference type="NCBIfam" id="NF002169">
    <property type="entry name" value="PRK01002.1"/>
    <property type="match status" value="1"/>
</dbReference>